<dbReference type="KEGG" id="xtr:101734192"/>
<reference evidence="4" key="3">
    <citation type="submission" date="2025-04" db="UniProtKB">
        <authorList>
            <consortium name="RefSeq"/>
        </authorList>
    </citation>
    <scope>IDENTIFICATION</scope>
    <source>
        <strain evidence="4">Nigerian</strain>
        <tissue evidence="4">Liver and blood</tissue>
    </source>
</reference>
<dbReference type="Bgee" id="ENSXETG00000039701">
    <property type="expression patterns" value="Expressed in mesonephros and 3 other cell types or tissues"/>
</dbReference>
<evidence type="ECO:0000313" key="4">
    <source>
        <dbReference type="RefSeq" id="XP_031747890.1"/>
    </source>
</evidence>
<dbReference type="RefSeq" id="XP_031747890.1">
    <property type="nucleotide sequence ID" value="XM_031892030.1"/>
</dbReference>
<dbReference type="AGR" id="Xenbase:XB-GENE-29077035"/>
<organism evidence="2">
    <name type="scientific">Xenopus tropicalis</name>
    <name type="common">Western clawed frog</name>
    <name type="synonym">Silurana tropicalis</name>
    <dbReference type="NCBI Taxonomy" id="8364"/>
    <lineage>
        <taxon>Eukaryota</taxon>
        <taxon>Metazoa</taxon>
        <taxon>Chordata</taxon>
        <taxon>Craniata</taxon>
        <taxon>Vertebrata</taxon>
        <taxon>Euteleostomi</taxon>
        <taxon>Amphibia</taxon>
        <taxon>Batrachia</taxon>
        <taxon>Anura</taxon>
        <taxon>Pipoidea</taxon>
        <taxon>Pipidae</taxon>
        <taxon>Xenopodinae</taxon>
        <taxon>Xenopus</taxon>
        <taxon>Silurana</taxon>
    </lineage>
</organism>
<dbReference type="Ensembl" id="ENSXETT00000068650">
    <property type="protein sequence ID" value="ENSXETP00000094874"/>
    <property type="gene ID" value="ENSXETG00000039701"/>
</dbReference>
<dbReference type="GeneID" id="101734192"/>
<feature type="region of interest" description="Disordered" evidence="1">
    <location>
        <begin position="19"/>
        <end position="39"/>
    </location>
</feature>
<accession>A0A6I8SCZ0</accession>
<dbReference type="OMA" id="QRDHKAK"/>
<dbReference type="OrthoDB" id="6344011at2759"/>
<evidence type="ECO:0000313" key="5">
    <source>
        <dbReference type="Xenbase" id="XB-GENE-29077035"/>
    </source>
</evidence>
<reference evidence="2" key="1">
    <citation type="journal article" date="2010" name="Science">
        <title>The genome of the Western clawed frog Xenopus tropicalis.</title>
        <authorList>
            <person name="Hellsten U."/>
            <person name="Harland R.M."/>
            <person name="Gilchrist M.J."/>
            <person name="Hendrix D."/>
            <person name="Jurka J."/>
            <person name="Kapitonov V."/>
            <person name="Ovcharenko I."/>
            <person name="Putnam N.H."/>
            <person name="Shu S."/>
            <person name="Taher L."/>
            <person name="Blitz I.L."/>
            <person name="Blumberg B."/>
            <person name="Dichmann D.S."/>
            <person name="Dubchak I."/>
            <person name="Amaya E."/>
            <person name="Detter J.C."/>
            <person name="Fletcher R."/>
            <person name="Gerhard D.S."/>
            <person name="Goodstein D."/>
            <person name="Graves T."/>
            <person name="Grigoriev I.V."/>
            <person name="Grimwood J."/>
            <person name="Kawashima T."/>
            <person name="Lindquist E."/>
            <person name="Lucas S.M."/>
            <person name="Mead P.E."/>
            <person name="Mitros T."/>
            <person name="Ogino H."/>
            <person name="Ohta Y."/>
            <person name="Poliakov A.V."/>
            <person name="Pollet N."/>
            <person name="Robert J."/>
            <person name="Salamov A."/>
            <person name="Sater A.K."/>
            <person name="Schmutz J."/>
            <person name="Terry A."/>
            <person name="Vize P.D."/>
            <person name="Warren W.C."/>
            <person name="Wells D."/>
            <person name="Wills A."/>
            <person name="Wilson R.K."/>
            <person name="Zimmerman L.B."/>
            <person name="Zorn A.M."/>
            <person name="Grainger R."/>
            <person name="Grammer T."/>
            <person name="Khokha M.K."/>
            <person name="Richardson P.M."/>
            <person name="Rokhsar D.S."/>
        </authorList>
    </citation>
    <scope>NUCLEOTIDE SEQUENCE [LARGE SCALE GENOMIC DNA]</scope>
    <source>
        <strain evidence="2">Nigerian</strain>
    </source>
</reference>
<dbReference type="Xenbase" id="XB-GENE-29077035">
    <property type="gene designation" value="ccdc198"/>
</dbReference>
<dbReference type="CTD" id="55195"/>
<sequence>MGINGSKFNHKVRKVTPLENKDAFDSPAQIPGYNGSDSLSSYGRVEQSNLIWERQLPPLRETLYGRGLIVPSPLSFDIPLENGNTTSIIKRHPPRRLQKLEPVVLPTIISAERIISNQGQAIGKQGMERKTPAAKNAATRRQHMHKMQMQEINRKREEAELKRNLHREVKINKQKMRENKAKLAKANTLRCNEDEDFPNVEHDFNVNYGNIWHWNTSSPRDTRPFPMQTKGKLEMWFKDYQSGKETYSDSSSTDSLDSWIREDRRGHQRPALIRTKAEKIPTFDEFFDREF</sequence>
<dbReference type="PANTHER" id="PTHR16065:SF2">
    <property type="entry name" value="COILED-COIL DOMAIN CONTAINING 198"/>
    <property type="match status" value="1"/>
</dbReference>
<name>A0A6I8SCZ0_XENTR</name>
<dbReference type="GeneTree" id="ENSGT00390000001071"/>
<dbReference type="AlphaFoldDB" id="A0A6I8SCZ0"/>
<dbReference type="Proteomes" id="UP000008143">
    <property type="component" value="Chromosome 8"/>
</dbReference>
<evidence type="ECO:0000313" key="3">
    <source>
        <dbReference type="Proteomes" id="UP000008143"/>
    </source>
</evidence>
<reference evidence="2" key="2">
    <citation type="submission" date="2020-05" db="UniProtKB">
        <authorList>
            <consortium name="Ensembl"/>
        </authorList>
    </citation>
    <scope>IDENTIFICATION</scope>
</reference>
<gene>
    <name evidence="2 4 5" type="primary">ccdc198</name>
</gene>
<evidence type="ECO:0000256" key="1">
    <source>
        <dbReference type="SAM" id="MobiDB-lite"/>
    </source>
</evidence>
<keyword evidence="3" id="KW-1185">Reference proteome</keyword>
<dbReference type="PANTHER" id="PTHR16065">
    <property type="entry name" value="COILED-COIL DOMAIN CONTAINING 198"/>
    <property type="match status" value="1"/>
</dbReference>
<proteinExistence type="predicted"/>
<dbReference type="Pfam" id="PF15398">
    <property type="entry name" value="DUF4619"/>
    <property type="match status" value="1"/>
</dbReference>
<evidence type="ECO:0000313" key="2">
    <source>
        <dbReference type="Ensembl" id="ENSXETP00000094874"/>
    </source>
</evidence>
<protein>
    <submittedName>
        <fullName evidence="2">Coiled-coil domain containing 198</fullName>
    </submittedName>
    <submittedName>
        <fullName evidence="4">Uncharacterized protein CCDC198 isoform X1</fullName>
    </submittedName>
</protein>
<dbReference type="InterPro" id="IPR029235">
    <property type="entry name" value="FAME"/>
</dbReference>